<evidence type="ECO:0000259" key="4">
    <source>
        <dbReference type="PROSITE" id="PS51000"/>
    </source>
</evidence>
<keyword evidence="2" id="KW-0238">DNA-binding</keyword>
<dbReference type="SUPFAM" id="SSF53822">
    <property type="entry name" value="Periplasmic binding protein-like I"/>
    <property type="match status" value="1"/>
</dbReference>
<name>A0AAF0Z239_9MICO</name>
<dbReference type="RefSeq" id="WP_319154757.1">
    <property type="nucleotide sequence ID" value="NZ_CP138359.1"/>
</dbReference>
<dbReference type="PRINTS" id="PR00037">
    <property type="entry name" value="HTHLACR"/>
</dbReference>
<dbReference type="PROSITE" id="PS51000">
    <property type="entry name" value="HTH_DEOR_2"/>
    <property type="match status" value="1"/>
</dbReference>
<dbReference type="Gene3D" id="1.10.10.10">
    <property type="entry name" value="Winged helix-like DNA-binding domain superfamily/Winged helix DNA-binding domain"/>
    <property type="match status" value="1"/>
</dbReference>
<evidence type="ECO:0000256" key="3">
    <source>
        <dbReference type="ARBA" id="ARBA00023163"/>
    </source>
</evidence>
<feature type="domain" description="HTH deoR-type" evidence="4">
    <location>
        <begin position="14"/>
        <end position="69"/>
    </location>
</feature>
<dbReference type="Pfam" id="PF13377">
    <property type="entry name" value="Peripla_BP_3"/>
    <property type="match status" value="1"/>
</dbReference>
<organism evidence="5 6">
    <name type="scientific">Sanguibacter biliveldensis</name>
    <dbReference type="NCBI Taxonomy" id="3030830"/>
    <lineage>
        <taxon>Bacteria</taxon>
        <taxon>Bacillati</taxon>
        <taxon>Actinomycetota</taxon>
        <taxon>Actinomycetes</taxon>
        <taxon>Micrococcales</taxon>
        <taxon>Sanguibacteraceae</taxon>
        <taxon>Sanguibacter</taxon>
    </lineage>
</organism>
<dbReference type="KEGG" id="sbil:SANBI_002080"/>
<dbReference type="InterPro" id="IPR001034">
    <property type="entry name" value="DeoR_HTH"/>
</dbReference>
<dbReference type="SMART" id="SM00420">
    <property type="entry name" value="HTH_DEOR"/>
    <property type="match status" value="1"/>
</dbReference>
<dbReference type="EMBL" id="CP138359">
    <property type="protein sequence ID" value="WPF80844.1"/>
    <property type="molecule type" value="Genomic_DNA"/>
</dbReference>
<dbReference type="PANTHER" id="PTHR30146:SF155">
    <property type="entry name" value="ALANINE RACEMASE"/>
    <property type="match status" value="1"/>
</dbReference>
<dbReference type="PANTHER" id="PTHR30146">
    <property type="entry name" value="LACI-RELATED TRANSCRIPTIONAL REPRESSOR"/>
    <property type="match status" value="1"/>
</dbReference>
<dbReference type="GO" id="GO:0000976">
    <property type="term" value="F:transcription cis-regulatory region binding"/>
    <property type="evidence" value="ECO:0007669"/>
    <property type="project" value="TreeGrafter"/>
</dbReference>
<dbReference type="InterPro" id="IPR036388">
    <property type="entry name" value="WH-like_DNA-bd_sf"/>
</dbReference>
<keyword evidence="6" id="KW-1185">Reference proteome</keyword>
<dbReference type="AlphaFoldDB" id="A0AAF0Z239"/>
<dbReference type="InterPro" id="IPR028082">
    <property type="entry name" value="Peripla_BP_I"/>
</dbReference>
<dbReference type="PROSITE" id="PS00894">
    <property type="entry name" value="HTH_DEOR_1"/>
    <property type="match status" value="1"/>
</dbReference>
<dbReference type="Gene3D" id="3.40.50.2300">
    <property type="match status" value="2"/>
</dbReference>
<evidence type="ECO:0000256" key="2">
    <source>
        <dbReference type="ARBA" id="ARBA00023125"/>
    </source>
</evidence>
<dbReference type="CDD" id="cd06267">
    <property type="entry name" value="PBP1_LacI_sugar_binding-like"/>
    <property type="match status" value="1"/>
</dbReference>
<dbReference type="InterPro" id="IPR046335">
    <property type="entry name" value="LacI/GalR-like_sensor"/>
</dbReference>
<evidence type="ECO:0000313" key="5">
    <source>
        <dbReference type="EMBL" id="WPF80844.1"/>
    </source>
</evidence>
<accession>A0AAF0Z239</accession>
<dbReference type="InterPro" id="IPR036390">
    <property type="entry name" value="WH_DNA-bd_sf"/>
</dbReference>
<reference evidence="6" key="1">
    <citation type="submission" date="2023-11" db="EMBL/GenBank/DDBJ databases">
        <authorList>
            <person name="Helweg L.P."/>
            <person name="Kiel A."/>
            <person name="Hitz F."/>
            <person name="Ruckert-Reed C."/>
            <person name="Busche T."/>
            <person name="Kaltschmidt B."/>
            <person name="Kaltschmidt C."/>
        </authorList>
    </citation>
    <scope>NUCLEOTIDE SEQUENCE [LARGE SCALE GENOMIC DNA]</scope>
    <source>
        <strain evidence="6">4.1</strain>
    </source>
</reference>
<evidence type="ECO:0000313" key="6">
    <source>
        <dbReference type="Proteomes" id="UP001304340"/>
    </source>
</evidence>
<keyword evidence="1" id="KW-0805">Transcription regulation</keyword>
<evidence type="ECO:0000256" key="1">
    <source>
        <dbReference type="ARBA" id="ARBA00023015"/>
    </source>
</evidence>
<sequence>MTAPRTVTTPHTFGLQRRERIMDELRRDGSVRVSRLAAEIGVSEITVRRDITALADEGLVTRVHGGATLRSTLDVGTSATSRPRGTGTTRFTIGMVVPSLSFYWPQVVHGARAAATLGRDRVVVRGSSYSVSDDRSNIRRLLDSGEVDGLLLAPQVEGEEGRDLVRWLDTLDVPVVLVERQPPAGVHTQRVEWVRTDHAYGAGLAVRHLHGQGHRRVGLVTATSPHADLIRAGWREACDELGMPSGDDLVGRAVGFGDEAWEQVLDERMAQVQQTGTTALLVHSDPEAIALLQLCADRGIRVPGDLAVVAYDDEVASMAEPALTAVRPPKSEVGRAAVELLTARLGEGRRRPRRTVSLDPWLVVRASSRSGRAGHPAQSP</sequence>
<dbReference type="GO" id="GO:0003700">
    <property type="term" value="F:DNA-binding transcription factor activity"/>
    <property type="evidence" value="ECO:0007669"/>
    <property type="project" value="InterPro"/>
</dbReference>
<gene>
    <name evidence="5" type="ORF">SANBI_002080</name>
</gene>
<dbReference type="SUPFAM" id="SSF46785">
    <property type="entry name" value="Winged helix' DNA-binding domain"/>
    <property type="match status" value="1"/>
</dbReference>
<keyword evidence="3" id="KW-0804">Transcription</keyword>
<dbReference type="Pfam" id="PF08220">
    <property type="entry name" value="HTH_DeoR"/>
    <property type="match status" value="1"/>
</dbReference>
<proteinExistence type="predicted"/>
<dbReference type="Proteomes" id="UP001304340">
    <property type="component" value="Chromosome"/>
</dbReference>
<protein>
    <submittedName>
        <fullName evidence="5">Substrate-binding domain-containing protein</fullName>
    </submittedName>
</protein>
<dbReference type="InterPro" id="IPR018356">
    <property type="entry name" value="Tscrpt_reg_HTH_DeoR_CS"/>
</dbReference>